<reference evidence="1 2" key="1">
    <citation type="submission" date="2009-01" db="EMBL/GenBank/DDBJ databases">
        <title>Complete sequence of chromosome of Methylobacterium nodulans ORS 2060.</title>
        <authorList>
            <consortium name="US DOE Joint Genome Institute"/>
            <person name="Lucas S."/>
            <person name="Copeland A."/>
            <person name="Lapidus A."/>
            <person name="Glavina del Rio T."/>
            <person name="Dalin E."/>
            <person name="Tice H."/>
            <person name="Bruce D."/>
            <person name="Goodwin L."/>
            <person name="Pitluck S."/>
            <person name="Sims D."/>
            <person name="Brettin T."/>
            <person name="Detter J.C."/>
            <person name="Han C."/>
            <person name="Larimer F."/>
            <person name="Land M."/>
            <person name="Hauser L."/>
            <person name="Kyrpides N."/>
            <person name="Ivanova N."/>
            <person name="Marx C.J."/>
            <person name="Richardson P."/>
        </authorList>
    </citation>
    <scope>NUCLEOTIDE SEQUENCE [LARGE SCALE GENOMIC DNA]</scope>
    <source>
        <strain evidence="2">LMG 21967 / CNCM I-2342 / ORS 2060</strain>
    </source>
</reference>
<dbReference type="InterPro" id="IPR010743">
    <property type="entry name" value="Methionine_synth_MetW"/>
</dbReference>
<dbReference type="Gene3D" id="3.40.50.150">
    <property type="entry name" value="Vaccinia Virus protein VP39"/>
    <property type="match status" value="1"/>
</dbReference>
<evidence type="ECO:0000313" key="1">
    <source>
        <dbReference type="EMBL" id="ACL55758.1"/>
    </source>
</evidence>
<dbReference type="HOGENOM" id="CLU_091323_0_0_5"/>
<protein>
    <submittedName>
        <fullName evidence="1">Methionine biosynthesis protein MetW</fullName>
    </submittedName>
</protein>
<dbReference type="NCBIfam" id="TIGR02081">
    <property type="entry name" value="metW"/>
    <property type="match status" value="1"/>
</dbReference>
<keyword evidence="2" id="KW-1185">Reference proteome</keyword>
<name>B8IF47_METNO</name>
<dbReference type="AlphaFoldDB" id="B8IF47"/>
<dbReference type="SUPFAM" id="SSF53335">
    <property type="entry name" value="S-adenosyl-L-methionine-dependent methyltransferases"/>
    <property type="match status" value="1"/>
</dbReference>
<dbReference type="eggNOG" id="COG2227">
    <property type="taxonomic scope" value="Bacteria"/>
</dbReference>
<dbReference type="Proteomes" id="UP000008207">
    <property type="component" value="Chromosome"/>
</dbReference>
<dbReference type="KEGG" id="mno:Mnod_0726"/>
<dbReference type="InterPro" id="IPR029063">
    <property type="entry name" value="SAM-dependent_MTases_sf"/>
</dbReference>
<dbReference type="STRING" id="460265.Mnod_0726"/>
<accession>B8IF47</accession>
<dbReference type="CDD" id="cd02440">
    <property type="entry name" value="AdoMet_MTases"/>
    <property type="match status" value="1"/>
</dbReference>
<evidence type="ECO:0000313" key="2">
    <source>
        <dbReference type="Proteomes" id="UP000008207"/>
    </source>
</evidence>
<dbReference type="EMBL" id="CP001349">
    <property type="protein sequence ID" value="ACL55758.1"/>
    <property type="molecule type" value="Genomic_DNA"/>
</dbReference>
<organism evidence="1 2">
    <name type="scientific">Methylobacterium nodulans (strain LMG 21967 / CNCM I-2342 / ORS 2060)</name>
    <dbReference type="NCBI Taxonomy" id="460265"/>
    <lineage>
        <taxon>Bacteria</taxon>
        <taxon>Pseudomonadati</taxon>
        <taxon>Pseudomonadota</taxon>
        <taxon>Alphaproteobacteria</taxon>
        <taxon>Hyphomicrobiales</taxon>
        <taxon>Methylobacteriaceae</taxon>
        <taxon>Methylobacterium</taxon>
    </lineage>
</organism>
<dbReference type="OrthoDB" id="9792690at2"/>
<gene>
    <name evidence="1" type="ordered locus">Mnod_0726</name>
</gene>
<proteinExistence type="predicted"/>
<dbReference type="Pfam" id="PF07021">
    <property type="entry name" value="MetW"/>
    <property type="match status" value="1"/>
</dbReference>
<sequence length="221" mass="24143">MSAASADALAPAGLPEEPGLTAARADHRVVLGLVEAGARVLDVGCGDGSLLALLRDRRGVDGRGIELSREGVNACLAHGLPVIQGDADTDLADYPDDAFDYVILSQTIQATRHPKVVLEHLLRIGRRAIVSFPNFGHWRVRAELMVRGRMPVTEYLPDTWYETPNIHHCTIRDFVGLCHLVGARIERASALDAAGEPMRFALPWWIWNLVGAQGVFLLRRG</sequence>